<keyword evidence="9 10" id="KW-0544">Nucleosome core</keyword>
<dbReference type="Pfam" id="PF15511">
    <property type="entry name" value="CENP-T_C"/>
    <property type="match status" value="1"/>
</dbReference>
<dbReference type="CDD" id="cd22912">
    <property type="entry name" value="HFD_H4"/>
    <property type="match status" value="1"/>
</dbReference>
<evidence type="ECO:0000256" key="3">
    <source>
        <dbReference type="ARBA" id="ARBA00004286"/>
    </source>
</evidence>
<evidence type="ECO:0000313" key="13">
    <source>
        <dbReference type="Proteomes" id="UP000694397"/>
    </source>
</evidence>
<protein>
    <recommendedName>
        <fullName evidence="10">Histone H4</fullName>
    </recommendedName>
</protein>
<dbReference type="InterPro" id="IPR009072">
    <property type="entry name" value="Histone-fold"/>
</dbReference>
<dbReference type="Proteomes" id="UP000694397">
    <property type="component" value="Chromosome 10"/>
</dbReference>
<sequence>SLGGKGLGAKCHRKVLRDNIQGIVKPSICCSARCGAAKRISGLISEETLGVLKVFLENIIRDTVTYNKHAKRKTVTAMDVIYALKRQGCALSGFGG</sequence>
<keyword evidence="7 10" id="KW-0238">DNA-binding</keyword>
<name>A0A8C9RGL1_SCLFO</name>
<keyword evidence="13" id="KW-1185">Reference proteome</keyword>
<evidence type="ECO:0000256" key="7">
    <source>
        <dbReference type="ARBA" id="ARBA00023125"/>
    </source>
</evidence>
<dbReference type="OrthoDB" id="9948295at2759"/>
<dbReference type="PANTHER" id="PTHR10484">
    <property type="entry name" value="HISTONE H4"/>
    <property type="match status" value="1"/>
</dbReference>
<comment type="function">
    <text evidence="1 10">Core component of nucleosome. Nucleosomes wrap and compact DNA into chromatin, limiting DNA accessibility to the cellular machineries which require DNA as a template. Histones thereby play a central role in transcription regulation, DNA repair, DNA replication and chromosomal stability. DNA accessibility is regulated via a complex set of post-translational modifications of histones, also called histone code, and nucleosome remodeling.</text>
</comment>
<dbReference type="GeneTree" id="ENSGT00990000203553"/>
<feature type="domain" description="CENP-T/Histone H4 histone fold" evidence="11">
    <location>
        <begin position="49"/>
        <end position="88"/>
    </location>
</feature>
<dbReference type="PRINTS" id="PR00623">
    <property type="entry name" value="HISTONEH4"/>
</dbReference>
<comment type="subcellular location">
    <subcellularLocation>
        <location evidence="3">Chromosome</location>
    </subcellularLocation>
    <subcellularLocation>
        <location evidence="2">Nucleus</location>
    </subcellularLocation>
</comment>
<dbReference type="GO" id="GO:0000786">
    <property type="term" value="C:nucleosome"/>
    <property type="evidence" value="ECO:0007669"/>
    <property type="project" value="UniProtKB-KW"/>
</dbReference>
<dbReference type="GO" id="GO:0030527">
    <property type="term" value="F:structural constituent of chromatin"/>
    <property type="evidence" value="ECO:0007669"/>
    <property type="project" value="InterPro"/>
</dbReference>
<evidence type="ECO:0000256" key="2">
    <source>
        <dbReference type="ARBA" id="ARBA00004123"/>
    </source>
</evidence>
<dbReference type="GO" id="GO:0046982">
    <property type="term" value="F:protein heterodimerization activity"/>
    <property type="evidence" value="ECO:0007669"/>
    <property type="project" value="InterPro"/>
</dbReference>
<comment type="similarity">
    <text evidence="4 10">Belongs to the histone H4 family.</text>
</comment>
<dbReference type="FunFam" id="1.10.20.10:FF:000012">
    <property type="entry name" value="Histone H4"/>
    <property type="match status" value="1"/>
</dbReference>
<evidence type="ECO:0000256" key="6">
    <source>
        <dbReference type="ARBA" id="ARBA00022454"/>
    </source>
</evidence>
<keyword evidence="6 10" id="KW-0158">Chromosome</keyword>
<dbReference type="SUPFAM" id="SSF47113">
    <property type="entry name" value="Histone-fold"/>
    <property type="match status" value="1"/>
</dbReference>
<reference evidence="12" key="2">
    <citation type="submission" date="2025-08" db="UniProtKB">
        <authorList>
            <consortium name="Ensembl"/>
        </authorList>
    </citation>
    <scope>IDENTIFICATION</scope>
</reference>
<evidence type="ECO:0000256" key="9">
    <source>
        <dbReference type="ARBA" id="ARBA00023269"/>
    </source>
</evidence>
<dbReference type="Ensembl" id="ENSSFOT00015012128.2">
    <property type="protein sequence ID" value="ENSSFOP00015011975.2"/>
    <property type="gene ID" value="ENSSFOG00015007714.2"/>
</dbReference>
<dbReference type="InterPro" id="IPR035425">
    <property type="entry name" value="CENP-T/H4_C"/>
</dbReference>
<evidence type="ECO:0000256" key="8">
    <source>
        <dbReference type="ARBA" id="ARBA00023242"/>
    </source>
</evidence>
<dbReference type="AlphaFoldDB" id="A0A8C9RGL1"/>
<dbReference type="GO" id="GO:0003677">
    <property type="term" value="F:DNA binding"/>
    <property type="evidence" value="ECO:0007669"/>
    <property type="project" value="UniProtKB-KW"/>
</dbReference>
<evidence type="ECO:0000256" key="10">
    <source>
        <dbReference type="RuleBase" id="RU000528"/>
    </source>
</evidence>
<evidence type="ECO:0000256" key="5">
    <source>
        <dbReference type="ARBA" id="ARBA00011538"/>
    </source>
</evidence>
<dbReference type="InterPro" id="IPR001951">
    <property type="entry name" value="Histone_H4"/>
</dbReference>
<comment type="subunit">
    <text evidence="5 10">The nucleosome is a histone octamer containing two molecules each of H2A, H2B, H3 and H4 assembled in one H3-H4 heterotetramer and two H2A-H2B heterodimers. The octamer wraps approximately 147 bp of DNA.</text>
</comment>
<dbReference type="SMART" id="SM00417">
    <property type="entry name" value="H4"/>
    <property type="match status" value="1"/>
</dbReference>
<dbReference type="Gene3D" id="1.10.20.10">
    <property type="entry name" value="Histone, subunit A"/>
    <property type="match status" value="1"/>
</dbReference>
<accession>A0A8C9RGL1</accession>
<dbReference type="GO" id="GO:0005634">
    <property type="term" value="C:nucleus"/>
    <property type="evidence" value="ECO:0007669"/>
    <property type="project" value="UniProtKB-SubCell"/>
</dbReference>
<evidence type="ECO:0000256" key="4">
    <source>
        <dbReference type="ARBA" id="ARBA00006564"/>
    </source>
</evidence>
<evidence type="ECO:0000259" key="11">
    <source>
        <dbReference type="Pfam" id="PF15511"/>
    </source>
</evidence>
<proteinExistence type="inferred from homology"/>
<reference evidence="12 13" key="1">
    <citation type="submission" date="2019-04" db="EMBL/GenBank/DDBJ databases">
        <authorList>
            <consortium name="Wellcome Sanger Institute Data Sharing"/>
        </authorList>
    </citation>
    <scope>NUCLEOTIDE SEQUENCE [LARGE SCALE GENOMIC DNA]</scope>
</reference>
<reference evidence="12" key="3">
    <citation type="submission" date="2025-09" db="UniProtKB">
        <authorList>
            <consortium name="Ensembl"/>
        </authorList>
    </citation>
    <scope>IDENTIFICATION</scope>
</reference>
<evidence type="ECO:0000256" key="1">
    <source>
        <dbReference type="ARBA" id="ARBA00002001"/>
    </source>
</evidence>
<organism evidence="12 13">
    <name type="scientific">Scleropages formosus</name>
    <name type="common">Asian bonytongue</name>
    <name type="synonym">Osteoglossum formosum</name>
    <dbReference type="NCBI Taxonomy" id="113540"/>
    <lineage>
        <taxon>Eukaryota</taxon>
        <taxon>Metazoa</taxon>
        <taxon>Chordata</taxon>
        <taxon>Craniata</taxon>
        <taxon>Vertebrata</taxon>
        <taxon>Euteleostomi</taxon>
        <taxon>Actinopterygii</taxon>
        <taxon>Neopterygii</taxon>
        <taxon>Teleostei</taxon>
        <taxon>Osteoglossocephala</taxon>
        <taxon>Osteoglossomorpha</taxon>
        <taxon>Osteoglossiformes</taxon>
        <taxon>Osteoglossidae</taxon>
        <taxon>Scleropages</taxon>
    </lineage>
</organism>
<evidence type="ECO:0000313" key="12">
    <source>
        <dbReference type="Ensembl" id="ENSSFOP00015011975.2"/>
    </source>
</evidence>
<keyword evidence="8 10" id="KW-0539">Nucleus</keyword>